<evidence type="ECO:0000259" key="1">
    <source>
        <dbReference type="PROSITE" id="PS51382"/>
    </source>
</evidence>
<dbReference type="PROSITE" id="PS51382">
    <property type="entry name" value="SPX"/>
    <property type="match status" value="1"/>
</dbReference>
<evidence type="ECO:0000313" key="2">
    <source>
        <dbReference type="EMBL" id="CAK9856272.1"/>
    </source>
</evidence>
<dbReference type="EMBL" id="CAXHBF010000467">
    <property type="protein sequence ID" value="CAK9856272.1"/>
    <property type="molecule type" value="Genomic_DNA"/>
</dbReference>
<proteinExistence type="predicted"/>
<evidence type="ECO:0000313" key="3">
    <source>
        <dbReference type="Proteomes" id="UP001497522"/>
    </source>
</evidence>
<protein>
    <recommendedName>
        <fullName evidence="1">SPX domain-containing protein</fullName>
    </recommendedName>
</protein>
<reference evidence="2" key="1">
    <citation type="submission" date="2024-03" db="EMBL/GenBank/DDBJ databases">
        <authorList>
            <consortium name="ELIXIR-Norway"/>
            <consortium name="Elixir Norway"/>
        </authorList>
    </citation>
    <scope>NUCLEOTIDE SEQUENCE</scope>
</reference>
<dbReference type="InterPro" id="IPR004331">
    <property type="entry name" value="SPX_dom"/>
</dbReference>
<organism evidence="2 3">
    <name type="scientific">Sphagnum jensenii</name>
    <dbReference type="NCBI Taxonomy" id="128206"/>
    <lineage>
        <taxon>Eukaryota</taxon>
        <taxon>Viridiplantae</taxon>
        <taxon>Streptophyta</taxon>
        <taxon>Embryophyta</taxon>
        <taxon>Bryophyta</taxon>
        <taxon>Sphagnophytina</taxon>
        <taxon>Sphagnopsida</taxon>
        <taxon>Sphagnales</taxon>
        <taxon>Sphagnaceae</taxon>
        <taxon>Sphagnum</taxon>
    </lineage>
</organism>
<accession>A0ABP0ZZU5</accession>
<comment type="caution">
    <text evidence="2">The sequence shown here is derived from an EMBL/GenBank/DDBJ whole genome shotgun (WGS) entry which is preliminary data.</text>
</comment>
<gene>
    <name evidence="2" type="ORF">CSSPJE1EN2_LOCUS26204</name>
</gene>
<keyword evidence="3" id="KW-1185">Reference proteome</keyword>
<feature type="non-terminal residue" evidence="2">
    <location>
        <position position="119"/>
    </location>
</feature>
<feature type="domain" description="SPX" evidence="1">
    <location>
        <begin position="1"/>
        <end position="119"/>
    </location>
</feature>
<sequence>MPAEYRPVFLNYKLLKKQIFLQQRRACQCSIERQMQGLREVFRHLALQGRRCHLCSRPVYSLARDDQFKSTVHDSDSDTTPIINLEHQSLSFEDLLQLELDKINAFFTNSMQYYVDTMD</sequence>
<name>A0ABP0ZZU5_9BRYO</name>
<dbReference type="Proteomes" id="UP001497522">
    <property type="component" value="Unassembled WGS sequence"/>
</dbReference>